<dbReference type="RefSeq" id="WP_096355686.1">
    <property type="nucleotide sequence ID" value="NZ_AP017313.1"/>
</dbReference>
<evidence type="ECO:0000313" key="2">
    <source>
        <dbReference type="Proteomes" id="UP000539265"/>
    </source>
</evidence>
<evidence type="ECO:0008006" key="3">
    <source>
        <dbReference type="Google" id="ProtNLM"/>
    </source>
</evidence>
<organism evidence="1 2">
    <name type="scientific">Mucilaginibacter gotjawali</name>
    <dbReference type="NCBI Taxonomy" id="1550579"/>
    <lineage>
        <taxon>Bacteria</taxon>
        <taxon>Pseudomonadati</taxon>
        <taxon>Bacteroidota</taxon>
        <taxon>Sphingobacteriia</taxon>
        <taxon>Sphingobacteriales</taxon>
        <taxon>Sphingobacteriaceae</taxon>
        <taxon>Mucilaginibacter</taxon>
    </lineage>
</organism>
<dbReference type="EMBL" id="JACHWX010000011">
    <property type="protein sequence ID" value="MBB3057027.1"/>
    <property type="molecule type" value="Genomic_DNA"/>
</dbReference>
<gene>
    <name evidence="1" type="ORF">FHS11_003455</name>
</gene>
<reference evidence="1" key="1">
    <citation type="submission" date="2020-08" db="EMBL/GenBank/DDBJ databases">
        <title>Genomic Encyclopedia of Type Strains, Phase III (KMG-III): the genomes of soil and plant-associated and newly described type strains.</title>
        <authorList>
            <person name="Whitman W."/>
        </authorList>
    </citation>
    <scope>NUCLEOTIDE SEQUENCE [LARGE SCALE GENOMIC DNA]</scope>
    <source>
        <strain evidence="1">CECT 8628</strain>
    </source>
</reference>
<dbReference type="Proteomes" id="UP000539265">
    <property type="component" value="Unassembled WGS sequence"/>
</dbReference>
<protein>
    <recommendedName>
        <fullName evidence="3">Addiction module component</fullName>
    </recommendedName>
</protein>
<dbReference type="AlphaFoldDB" id="A0A839SKN4"/>
<comment type="caution">
    <text evidence="1">The sequence shown here is derived from an EMBL/GenBank/DDBJ whole genome shotgun (WGS) entry which is preliminary data.</text>
</comment>
<evidence type="ECO:0000313" key="1">
    <source>
        <dbReference type="EMBL" id="MBB3057027.1"/>
    </source>
</evidence>
<name>A0A839SKN4_9SPHI</name>
<sequence>MSVAEVHKTKSNLKAWIDQLSDTNMLSMLDGVRILNTGNTAWDDLTEYQKENINAGLDDIKHGRVMSSEEFWDQLKNG</sequence>
<dbReference type="OrthoDB" id="798232at2"/>
<keyword evidence="2" id="KW-1185">Reference proteome</keyword>
<accession>A0A839SKN4</accession>
<proteinExistence type="predicted"/>